<keyword evidence="3 14" id="KW-0489">Methyltransferase</keyword>
<evidence type="ECO:0000256" key="9">
    <source>
        <dbReference type="ARBA" id="ARBA00023244"/>
    </source>
</evidence>
<name>A0ABX2A0S2_9MICO</name>
<evidence type="ECO:0000256" key="4">
    <source>
        <dbReference type="ARBA" id="ARBA00022679"/>
    </source>
</evidence>
<dbReference type="SUPFAM" id="SSF53790">
    <property type="entry name" value="Tetrapyrrole methylase"/>
    <property type="match status" value="1"/>
</dbReference>
<evidence type="ECO:0000256" key="8">
    <source>
        <dbReference type="ARBA" id="ARBA00023239"/>
    </source>
</evidence>
<dbReference type="EC" id="2.1.1.107" evidence="14"/>
<dbReference type="GO" id="GO:0004851">
    <property type="term" value="F:uroporphyrin-III C-methyltransferase activity"/>
    <property type="evidence" value="ECO:0007669"/>
    <property type="project" value="UniProtKB-EC"/>
</dbReference>
<dbReference type="GO" id="GO:0043115">
    <property type="term" value="F:precorrin-2 dehydrogenase activity"/>
    <property type="evidence" value="ECO:0007669"/>
    <property type="project" value="UniProtKB-EC"/>
</dbReference>
<evidence type="ECO:0000256" key="7">
    <source>
        <dbReference type="ARBA" id="ARBA00023027"/>
    </source>
</evidence>
<dbReference type="EMBL" id="JABEZU010000001">
    <property type="protein sequence ID" value="NOV96345.1"/>
    <property type="molecule type" value="Genomic_DNA"/>
</dbReference>
<dbReference type="InterPro" id="IPR000878">
    <property type="entry name" value="4pyrrol_Mease"/>
</dbReference>
<evidence type="ECO:0000256" key="2">
    <source>
        <dbReference type="ARBA" id="ARBA00022573"/>
    </source>
</evidence>
<accession>A0ABX2A0S2</accession>
<dbReference type="SUPFAM" id="SSF51735">
    <property type="entry name" value="NAD(P)-binding Rossmann-fold domains"/>
    <property type="match status" value="1"/>
</dbReference>
<dbReference type="PIRSF" id="PIRSF036426">
    <property type="entry name" value="Sirohaem_synth"/>
    <property type="match status" value="1"/>
</dbReference>
<keyword evidence="4 14" id="KW-0808">Transferase</keyword>
<dbReference type="NCBIfam" id="TIGR01470">
    <property type="entry name" value="cysG_Nterm"/>
    <property type="match status" value="1"/>
</dbReference>
<keyword evidence="8 14" id="KW-0456">Lyase</keyword>
<sequence length="419" mass="42637">MSDLYPLGLRVHGRLVVVVGGGPVAARRVRGLLDAGARVRVVAPALSEGLAALVADGTVEHRPRGYTVGDLDGAWLVHTATGDPAVDTAVAADAEAARTFCVVASDAAAASAWVPAVTRLEDVTVAVHAGRDPRRAVRLRDAVAASLAAGELPLRRVRARLDDSRGEDGGTRPGRVALVGGGPGAPGLVTGRGRRLLASADVVVVDRLGPRSLLTTLADDVEVIDVGKASGNHPVPQERINELLVEHARAGRDVVRLKGGDPYVFGRGGEEVAACRAAGVEVEVVPGVTSAVSVPAAVGIPVTHRGVAAGFSVLTAHEALDDVPGGTDHTLVLLMGVTRLARTAEALVSAGRPAETPVAVVEDGYGPRQRVTLGTLATIAGRAAAAGVQPPAVTVVGDVVRLCPDWEPHAAGHDAVSTS</sequence>
<dbReference type="InterPro" id="IPR035996">
    <property type="entry name" value="4pyrrol_Methylase_sf"/>
</dbReference>
<evidence type="ECO:0000256" key="11">
    <source>
        <dbReference type="ARBA" id="ARBA00047561"/>
    </source>
</evidence>
<feature type="region of interest" description="Disordered" evidence="12">
    <location>
        <begin position="162"/>
        <end position="183"/>
    </location>
</feature>
<dbReference type="InterPro" id="IPR014777">
    <property type="entry name" value="4pyrrole_Mease_sub1"/>
</dbReference>
<dbReference type="InterPro" id="IPR050161">
    <property type="entry name" value="Siro_Cobalamin_biosynth"/>
</dbReference>
<dbReference type="CDD" id="cd11642">
    <property type="entry name" value="SUMT"/>
    <property type="match status" value="1"/>
</dbReference>
<reference evidence="14 15" key="1">
    <citation type="submission" date="2020-05" db="EMBL/GenBank/DDBJ databases">
        <title>Genomic Encyclopedia of Type Strains, Phase III (KMG-III): the genomes of soil and plant-associated and newly described type strains.</title>
        <authorList>
            <person name="Whitman W."/>
        </authorList>
    </citation>
    <scope>NUCLEOTIDE SEQUENCE [LARGE SCALE GENOMIC DNA]</scope>
    <source>
        <strain evidence="14 15">KCTC 19046</strain>
    </source>
</reference>
<evidence type="ECO:0000313" key="15">
    <source>
        <dbReference type="Proteomes" id="UP000757540"/>
    </source>
</evidence>
<evidence type="ECO:0000256" key="12">
    <source>
        <dbReference type="SAM" id="MobiDB-lite"/>
    </source>
</evidence>
<keyword evidence="2" id="KW-0169">Cobalamin biosynthesis</keyword>
<keyword evidence="6 14" id="KW-0560">Oxidoreductase</keyword>
<dbReference type="EC" id="4.99.1.4" evidence="14"/>
<dbReference type="NCBIfam" id="NF004790">
    <property type="entry name" value="PRK06136.1"/>
    <property type="match status" value="1"/>
</dbReference>
<organism evidence="14 15">
    <name type="scientific">Isoptericola halotolerans</name>
    <dbReference type="NCBI Taxonomy" id="300560"/>
    <lineage>
        <taxon>Bacteria</taxon>
        <taxon>Bacillati</taxon>
        <taxon>Actinomycetota</taxon>
        <taxon>Actinomycetes</taxon>
        <taxon>Micrococcales</taxon>
        <taxon>Promicromonosporaceae</taxon>
        <taxon>Isoptericola</taxon>
    </lineage>
</organism>
<dbReference type="EC" id="1.3.1.76" evidence="14"/>
<dbReference type="NCBIfam" id="TIGR01469">
    <property type="entry name" value="cobA_cysG_Cterm"/>
    <property type="match status" value="1"/>
</dbReference>
<keyword evidence="15" id="KW-1185">Reference proteome</keyword>
<evidence type="ECO:0000256" key="10">
    <source>
        <dbReference type="ARBA" id="ARBA00023268"/>
    </source>
</evidence>
<dbReference type="Gene3D" id="3.40.1010.10">
    <property type="entry name" value="Cobalt-precorrin-4 Transmethylase, Domain 1"/>
    <property type="match status" value="1"/>
</dbReference>
<comment type="catalytic activity">
    <reaction evidence="11">
        <text>precorrin-2 + NAD(+) = sirohydrochlorin + NADH + 2 H(+)</text>
        <dbReference type="Rhea" id="RHEA:15613"/>
        <dbReference type="ChEBI" id="CHEBI:15378"/>
        <dbReference type="ChEBI" id="CHEBI:57540"/>
        <dbReference type="ChEBI" id="CHEBI:57945"/>
        <dbReference type="ChEBI" id="CHEBI:58351"/>
        <dbReference type="ChEBI" id="CHEBI:58827"/>
        <dbReference type="EC" id="1.3.1.76"/>
    </reaction>
</comment>
<proteinExistence type="predicted"/>
<evidence type="ECO:0000256" key="5">
    <source>
        <dbReference type="ARBA" id="ARBA00022691"/>
    </source>
</evidence>
<keyword evidence="9" id="KW-0627">Porphyrin biosynthesis</keyword>
<comment type="pathway">
    <text evidence="1">Porphyrin-containing compound metabolism; siroheme biosynthesis; sirohydrochlorin from precorrin-2: step 1/1.</text>
</comment>
<feature type="domain" description="Tetrapyrrole methylase" evidence="13">
    <location>
        <begin position="176"/>
        <end position="379"/>
    </location>
</feature>
<dbReference type="Proteomes" id="UP000757540">
    <property type="component" value="Unassembled WGS sequence"/>
</dbReference>
<dbReference type="InterPro" id="IPR006366">
    <property type="entry name" value="CobA/CysG_C"/>
</dbReference>
<evidence type="ECO:0000259" key="13">
    <source>
        <dbReference type="Pfam" id="PF00590"/>
    </source>
</evidence>
<evidence type="ECO:0000256" key="6">
    <source>
        <dbReference type="ARBA" id="ARBA00023002"/>
    </source>
</evidence>
<dbReference type="PANTHER" id="PTHR45790:SF3">
    <property type="entry name" value="S-ADENOSYL-L-METHIONINE-DEPENDENT UROPORPHYRINOGEN III METHYLTRANSFERASE, CHLOROPLASTIC"/>
    <property type="match status" value="1"/>
</dbReference>
<dbReference type="GO" id="GO:0051266">
    <property type="term" value="F:sirohydrochlorin ferrochelatase activity"/>
    <property type="evidence" value="ECO:0007669"/>
    <property type="project" value="UniProtKB-EC"/>
</dbReference>
<dbReference type="InterPro" id="IPR006367">
    <property type="entry name" value="Sirohaem_synthase_N"/>
</dbReference>
<gene>
    <name evidence="14" type="ORF">HDG69_000898</name>
</gene>
<dbReference type="Gene3D" id="3.30.950.10">
    <property type="entry name" value="Methyltransferase, Cobalt-precorrin-4 Transmethylase, Domain 2"/>
    <property type="match status" value="1"/>
</dbReference>
<dbReference type="InterPro" id="IPR036291">
    <property type="entry name" value="NAD(P)-bd_dom_sf"/>
</dbReference>
<evidence type="ECO:0000256" key="3">
    <source>
        <dbReference type="ARBA" id="ARBA00022603"/>
    </source>
</evidence>
<protein>
    <submittedName>
        <fullName evidence="14">Uroporphyrin-III C-methyltransferase/precorrin-2 dehydrogenase/sirohydrochlorin ferrochelatase</fullName>
        <ecNumber evidence="14">1.3.1.76</ecNumber>
        <ecNumber evidence="14">2.1.1.107</ecNumber>
        <ecNumber evidence="14">4.99.1.4</ecNumber>
    </submittedName>
</protein>
<dbReference type="Gene3D" id="3.40.50.720">
    <property type="entry name" value="NAD(P)-binding Rossmann-like Domain"/>
    <property type="match status" value="1"/>
</dbReference>
<dbReference type="InterPro" id="IPR014776">
    <property type="entry name" value="4pyrrole_Mease_sub2"/>
</dbReference>
<dbReference type="Pfam" id="PF00590">
    <property type="entry name" value="TP_methylase"/>
    <property type="match status" value="1"/>
</dbReference>
<evidence type="ECO:0000313" key="14">
    <source>
        <dbReference type="EMBL" id="NOV96345.1"/>
    </source>
</evidence>
<keyword evidence="7" id="KW-0520">NAD</keyword>
<dbReference type="RefSeq" id="WP_343036250.1">
    <property type="nucleotide sequence ID" value="NZ_BAAAML010000002.1"/>
</dbReference>
<dbReference type="InterPro" id="IPR012409">
    <property type="entry name" value="Sirohaem_synth"/>
</dbReference>
<dbReference type="GO" id="GO:0032259">
    <property type="term" value="P:methylation"/>
    <property type="evidence" value="ECO:0007669"/>
    <property type="project" value="UniProtKB-KW"/>
</dbReference>
<keyword evidence="5" id="KW-0949">S-adenosyl-L-methionine</keyword>
<dbReference type="PANTHER" id="PTHR45790">
    <property type="entry name" value="SIROHEME SYNTHASE-RELATED"/>
    <property type="match status" value="1"/>
</dbReference>
<evidence type="ECO:0000256" key="1">
    <source>
        <dbReference type="ARBA" id="ARBA00005010"/>
    </source>
</evidence>
<dbReference type="Pfam" id="PF13241">
    <property type="entry name" value="NAD_binding_7"/>
    <property type="match status" value="1"/>
</dbReference>
<keyword evidence="10" id="KW-0511">Multifunctional enzyme</keyword>
<comment type="caution">
    <text evidence="14">The sequence shown here is derived from an EMBL/GenBank/DDBJ whole genome shotgun (WGS) entry which is preliminary data.</text>
</comment>